<comment type="function">
    <text evidence="9">Catalyzes the synthesis of 5,6-dihydrouridine (D), a modified base found in the D-loop of most tRNAs, via the reduction of the C5-C6 double bond in target uridines. Specifically modifies U20 and U20a in tRNAs.</text>
</comment>
<feature type="site" description="Interacts with tRNA; defines subfamily-specific binding signature" evidence="9">
    <location>
        <position position="195"/>
    </location>
</feature>
<dbReference type="NCBIfam" id="TIGR00742">
    <property type="entry name" value="yjbN"/>
    <property type="match status" value="1"/>
</dbReference>
<reference evidence="13 14" key="1">
    <citation type="submission" date="2020-02" db="EMBL/GenBank/DDBJ databases">
        <title>Synteny-based analysis reveals conserved mechanism for high triclosan tolerance in Pseudomonas, as well as instances of horizontal transfer.</title>
        <authorList>
            <person name="Mcfarland A.G."/>
            <person name="Bertucci H.K."/>
            <person name="Litmann E."/>
            <person name="Shen J."/>
            <person name="Huttenhower C."/>
            <person name="Hartmann E.M."/>
        </authorList>
    </citation>
    <scope>NUCLEOTIDE SEQUENCE [LARGE SCALE GENOMIC DNA]</scope>
    <source>
        <strain evidence="13 14">115A1</strain>
    </source>
</reference>
<feature type="binding site" evidence="9">
    <location>
        <begin position="245"/>
        <end position="246"/>
    </location>
    <ligand>
        <name>FMN</name>
        <dbReference type="ChEBI" id="CHEBI:58210"/>
    </ligand>
</feature>
<dbReference type="PROSITE" id="PS01136">
    <property type="entry name" value="UPF0034"/>
    <property type="match status" value="1"/>
</dbReference>
<dbReference type="Gene3D" id="3.20.20.70">
    <property type="entry name" value="Aldolase class I"/>
    <property type="match status" value="1"/>
</dbReference>
<comment type="catalytic activity">
    <reaction evidence="9">
        <text>5,6-dihydrouridine(20a) in tRNA + NADP(+) = uridine(20a) in tRNA + NADPH + H(+)</text>
        <dbReference type="Rhea" id="RHEA:53344"/>
        <dbReference type="Rhea" id="RHEA-COMP:13535"/>
        <dbReference type="Rhea" id="RHEA-COMP:13536"/>
        <dbReference type="ChEBI" id="CHEBI:15378"/>
        <dbReference type="ChEBI" id="CHEBI:57783"/>
        <dbReference type="ChEBI" id="CHEBI:58349"/>
        <dbReference type="ChEBI" id="CHEBI:65315"/>
        <dbReference type="ChEBI" id="CHEBI:74443"/>
    </reaction>
</comment>
<dbReference type="NCBIfam" id="NF008774">
    <property type="entry name" value="PRK11815.1"/>
    <property type="match status" value="1"/>
</dbReference>
<dbReference type="InterPro" id="IPR004653">
    <property type="entry name" value="DusA"/>
</dbReference>
<name>A0ABR5Z3K3_9GAMM</name>
<comment type="similarity">
    <text evidence="10">Belongs to the dus family.</text>
</comment>
<keyword evidence="6 9" id="KW-0521">NADP</keyword>
<feature type="binding site" evidence="9">
    <location>
        <position position="151"/>
    </location>
    <ligand>
        <name>FMN</name>
        <dbReference type="ChEBI" id="CHEBI:58210"/>
    </ligand>
</feature>
<evidence type="ECO:0000256" key="1">
    <source>
        <dbReference type="ARBA" id="ARBA00001917"/>
    </source>
</evidence>
<proteinExistence type="inferred from homology"/>
<evidence type="ECO:0000256" key="6">
    <source>
        <dbReference type="ARBA" id="ARBA00022857"/>
    </source>
</evidence>
<dbReference type="GO" id="GO:0102264">
    <property type="term" value="F:tRNA-dihydrouridine20 synthase activity"/>
    <property type="evidence" value="ECO:0007669"/>
    <property type="project" value="UniProtKB-EC"/>
</dbReference>
<feature type="site" description="Interacts with tRNA; defines subfamily-specific binding signature" evidence="9">
    <location>
        <position position="314"/>
    </location>
</feature>
<comment type="catalytic activity">
    <reaction evidence="9">
        <text>5,6-dihydrouridine(20) in tRNA + NADP(+) = uridine(20) in tRNA + NADPH + H(+)</text>
        <dbReference type="Rhea" id="RHEA:53336"/>
        <dbReference type="Rhea" id="RHEA-COMP:13533"/>
        <dbReference type="Rhea" id="RHEA-COMP:13534"/>
        <dbReference type="ChEBI" id="CHEBI:15378"/>
        <dbReference type="ChEBI" id="CHEBI:57783"/>
        <dbReference type="ChEBI" id="CHEBI:58349"/>
        <dbReference type="ChEBI" id="CHEBI:65315"/>
        <dbReference type="ChEBI" id="CHEBI:74443"/>
        <dbReference type="EC" id="1.3.1.91"/>
    </reaction>
</comment>
<dbReference type="HAMAP" id="MF_02041">
    <property type="entry name" value="DusA_subfam"/>
    <property type="match status" value="1"/>
</dbReference>
<evidence type="ECO:0000256" key="7">
    <source>
        <dbReference type="ARBA" id="ARBA00022884"/>
    </source>
</evidence>
<feature type="site" description="Interacts with tRNA" evidence="9">
    <location>
        <position position="109"/>
    </location>
</feature>
<feature type="binding site" evidence="9">
    <location>
        <position position="183"/>
    </location>
    <ligand>
        <name>FMN</name>
        <dbReference type="ChEBI" id="CHEBI:58210"/>
    </ligand>
</feature>
<dbReference type="CDD" id="cd02801">
    <property type="entry name" value="DUS_like_FMN"/>
    <property type="match status" value="1"/>
</dbReference>
<dbReference type="InterPro" id="IPR035587">
    <property type="entry name" value="DUS-like_FMN-bd"/>
</dbReference>
<feature type="site" description="Interacts with tRNA; defines subfamily-specific binding signature" evidence="9">
    <location>
        <position position="311"/>
    </location>
</feature>
<dbReference type="Gene3D" id="1.20.120.1460">
    <property type="match status" value="1"/>
</dbReference>
<feature type="site" description="Interacts with tRNA" evidence="9">
    <location>
        <position position="198"/>
    </location>
</feature>
<keyword evidence="2 9" id="KW-0820">tRNA-binding</keyword>
<evidence type="ECO:0000256" key="2">
    <source>
        <dbReference type="ARBA" id="ARBA00022555"/>
    </source>
</evidence>
<evidence type="ECO:0000256" key="4">
    <source>
        <dbReference type="ARBA" id="ARBA00022643"/>
    </source>
</evidence>
<feature type="binding site" evidence="9">
    <location>
        <begin position="29"/>
        <end position="31"/>
    </location>
    <ligand>
        <name>FMN</name>
        <dbReference type="ChEBI" id="CHEBI:58210"/>
    </ligand>
</feature>
<dbReference type="PANTHER" id="PTHR42907">
    <property type="entry name" value="FMN-LINKED OXIDOREDUCTASES SUPERFAMILY PROTEIN"/>
    <property type="match status" value="1"/>
</dbReference>
<feature type="active site" description="Proton donor" evidence="9">
    <location>
        <position position="112"/>
    </location>
</feature>
<comment type="catalytic activity">
    <reaction evidence="9">
        <text>5,6-dihydrouridine(20a) in tRNA + NAD(+) = uridine(20a) in tRNA + NADH + H(+)</text>
        <dbReference type="Rhea" id="RHEA:53348"/>
        <dbReference type="Rhea" id="RHEA-COMP:13535"/>
        <dbReference type="Rhea" id="RHEA-COMP:13536"/>
        <dbReference type="ChEBI" id="CHEBI:15378"/>
        <dbReference type="ChEBI" id="CHEBI:57540"/>
        <dbReference type="ChEBI" id="CHEBI:57945"/>
        <dbReference type="ChEBI" id="CHEBI:65315"/>
        <dbReference type="ChEBI" id="CHEBI:74443"/>
    </reaction>
</comment>
<feature type="binding site" evidence="9">
    <location>
        <position position="82"/>
    </location>
    <ligand>
        <name>FMN</name>
        <dbReference type="ChEBI" id="CHEBI:58210"/>
    </ligand>
</feature>
<keyword evidence="8 9" id="KW-0560">Oxidoreductase</keyword>
<keyword evidence="5 9" id="KW-0819">tRNA processing</keyword>
<feature type="region of interest" description="Disordered" evidence="11">
    <location>
        <begin position="1"/>
        <end position="24"/>
    </location>
</feature>
<comment type="cofactor">
    <cofactor evidence="1 9 10">
        <name>FMN</name>
        <dbReference type="ChEBI" id="CHEBI:58210"/>
    </cofactor>
</comment>
<dbReference type="Proteomes" id="UP000786387">
    <property type="component" value="Unassembled WGS sequence"/>
</dbReference>
<dbReference type="EMBL" id="JAAMRF010000007">
    <property type="protein sequence ID" value="MBA1274728.1"/>
    <property type="molecule type" value="Genomic_DNA"/>
</dbReference>
<dbReference type="EC" id="1.3.1.91" evidence="9"/>
<evidence type="ECO:0000313" key="14">
    <source>
        <dbReference type="Proteomes" id="UP000786387"/>
    </source>
</evidence>
<dbReference type="RefSeq" id="WP_181071774.1">
    <property type="nucleotide sequence ID" value="NZ_JAAMRF010000007.1"/>
</dbReference>
<evidence type="ECO:0000256" key="8">
    <source>
        <dbReference type="ARBA" id="ARBA00023002"/>
    </source>
</evidence>
<dbReference type="PANTHER" id="PTHR42907:SF1">
    <property type="entry name" value="FMN-LINKED OXIDOREDUCTASES SUPERFAMILY PROTEIN"/>
    <property type="match status" value="1"/>
</dbReference>
<keyword evidence="14" id="KW-1185">Reference proteome</keyword>
<evidence type="ECO:0000256" key="5">
    <source>
        <dbReference type="ARBA" id="ARBA00022694"/>
    </source>
</evidence>
<organism evidence="13 14">
    <name type="scientific">Stutzerimonas azotifigens</name>
    <dbReference type="NCBI Taxonomy" id="291995"/>
    <lineage>
        <taxon>Bacteria</taxon>
        <taxon>Pseudomonadati</taxon>
        <taxon>Pseudomonadota</taxon>
        <taxon>Gammaproteobacteria</taxon>
        <taxon>Pseudomonadales</taxon>
        <taxon>Pseudomonadaceae</taxon>
        <taxon>Stutzerimonas</taxon>
    </lineage>
</organism>
<evidence type="ECO:0000256" key="9">
    <source>
        <dbReference type="HAMAP-Rule" id="MF_02041"/>
    </source>
</evidence>
<dbReference type="SUPFAM" id="SSF51395">
    <property type="entry name" value="FMN-linked oxidoreductases"/>
    <property type="match status" value="1"/>
</dbReference>
<evidence type="ECO:0000256" key="11">
    <source>
        <dbReference type="SAM" id="MobiDB-lite"/>
    </source>
</evidence>
<comment type="caution">
    <text evidence="13">The sequence shown here is derived from an EMBL/GenBank/DDBJ whole genome shotgun (WGS) entry which is preliminary data.</text>
</comment>
<dbReference type="Pfam" id="PF01207">
    <property type="entry name" value="Dus"/>
    <property type="match status" value="1"/>
</dbReference>
<feature type="domain" description="DUS-like FMN-binding" evidence="12">
    <location>
        <begin position="27"/>
        <end position="323"/>
    </location>
</feature>
<dbReference type="InterPro" id="IPR001269">
    <property type="entry name" value="DUS_fam"/>
</dbReference>
<evidence type="ECO:0000259" key="12">
    <source>
        <dbReference type="Pfam" id="PF01207"/>
    </source>
</evidence>
<keyword evidence="4 9" id="KW-0288">FMN</keyword>
<comment type="similarity">
    <text evidence="9">Belongs to the Dus family. DusA subfamily.</text>
</comment>
<accession>A0ABR5Z3K3</accession>
<evidence type="ECO:0000256" key="10">
    <source>
        <dbReference type="PIRNR" id="PIRNR006621"/>
    </source>
</evidence>
<comment type="catalytic activity">
    <reaction evidence="9">
        <text>5,6-dihydrouridine(20) in tRNA + NAD(+) = uridine(20) in tRNA + NADH + H(+)</text>
        <dbReference type="Rhea" id="RHEA:53340"/>
        <dbReference type="Rhea" id="RHEA-COMP:13533"/>
        <dbReference type="Rhea" id="RHEA-COMP:13534"/>
        <dbReference type="ChEBI" id="CHEBI:15378"/>
        <dbReference type="ChEBI" id="CHEBI:57540"/>
        <dbReference type="ChEBI" id="CHEBI:57945"/>
        <dbReference type="ChEBI" id="CHEBI:65315"/>
        <dbReference type="ChEBI" id="CHEBI:74443"/>
        <dbReference type="EC" id="1.3.1.91"/>
    </reaction>
</comment>
<keyword evidence="7 9" id="KW-0694">RNA-binding</keyword>
<keyword evidence="3 9" id="KW-0285">Flavoprotein</keyword>
<feature type="binding site" evidence="9">
    <location>
        <begin position="223"/>
        <end position="225"/>
    </location>
    <ligand>
        <name>FMN</name>
        <dbReference type="ChEBI" id="CHEBI:58210"/>
    </ligand>
</feature>
<dbReference type="InterPro" id="IPR013785">
    <property type="entry name" value="Aldolase_TIM"/>
</dbReference>
<evidence type="ECO:0000256" key="3">
    <source>
        <dbReference type="ARBA" id="ARBA00022630"/>
    </source>
</evidence>
<dbReference type="InterPro" id="IPR018517">
    <property type="entry name" value="tRNA_hU_synthase_CS"/>
</dbReference>
<evidence type="ECO:0000313" key="13">
    <source>
        <dbReference type="EMBL" id="MBA1274728.1"/>
    </source>
</evidence>
<protein>
    <recommendedName>
        <fullName evidence="9">tRNA-dihydrouridine(20/20a) synthase</fullName>
        <ecNumber evidence="9">1.3.1.91</ecNumber>
    </recommendedName>
    <alternativeName>
        <fullName evidence="9">U20-specific dihydrouridine synthase</fullName>
        <shortName evidence="9">U20-specific Dus</shortName>
    </alternativeName>
    <alternativeName>
        <fullName evidence="9">tRNA-dihydrouridine synthase A</fullName>
    </alternativeName>
</protein>
<gene>
    <name evidence="9 13" type="primary">dusA</name>
    <name evidence="13" type="ORF">G7026_15330</name>
</gene>
<dbReference type="PIRSF" id="PIRSF006621">
    <property type="entry name" value="Dus"/>
    <property type="match status" value="1"/>
</dbReference>
<sequence>MRQAQSPVERASKPETTPDTPSRRFSVAPMMDWTDRHCRFFLRLLSRHALLYTEMVTSGALLNGDAPRFLRHDETEHPLALQLGGSVPGELARCARMAEDAGYDEVNLNVGCPSDRVQNNMIGACLMAHPALVAECVAAMRDAVDIEVTVKHRIGINGRDSYAQLRDFVGQISEAGCRSFTVHARIAILEGLSPKENREVPPLRYDVAAQLKADFPDLEIILNGGIKTLEQCAEHLQRFDGVMLGREAYQNPYLLAEVDQRVFGSSSPVISRTQALERLRPYIERHLAEGGSMHHITRHVLGLAQGFPGARRFRQLLSVDVHKTDDPLGLFDQAIGLLDGR</sequence>